<dbReference type="GO" id="GO:0006284">
    <property type="term" value="P:base-excision repair"/>
    <property type="evidence" value="ECO:0007669"/>
    <property type="project" value="InterPro"/>
</dbReference>
<dbReference type="NCBIfam" id="TIGR00577">
    <property type="entry name" value="fpg"/>
    <property type="match status" value="1"/>
</dbReference>
<evidence type="ECO:0000256" key="3">
    <source>
        <dbReference type="ARBA" id="ARBA00011245"/>
    </source>
</evidence>
<keyword evidence="5" id="KW-0378">Hydrolase</keyword>
<evidence type="ECO:0000256" key="2">
    <source>
        <dbReference type="ARBA" id="ARBA00009409"/>
    </source>
</evidence>
<evidence type="ECO:0000256" key="5">
    <source>
        <dbReference type="ARBA" id="ARBA00022801"/>
    </source>
</evidence>
<dbReference type="Pfam" id="PF06831">
    <property type="entry name" value="H2TH"/>
    <property type="match status" value="1"/>
</dbReference>
<dbReference type="GO" id="GO:0008534">
    <property type="term" value="F:oxidized purine nucleobase lesion DNA N-glycosylase activity"/>
    <property type="evidence" value="ECO:0007669"/>
    <property type="project" value="UniProtKB-EC"/>
</dbReference>
<comment type="similarity">
    <text evidence="2">Belongs to the FPG family.</text>
</comment>
<dbReference type="SUPFAM" id="SSF81624">
    <property type="entry name" value="N-terminal domain of MutM-like DNA repair proteins"/>
    <property type="match status" value="1"/>
</dbReference>
<dbReference type="FunFam" id="1.10.8.50:FF:000009">
    <property type="entry name" value="Formamidopyrimidine-DNA glycosylase"/>
    <property type="match status" value="1"/>
</dbReference>
<dbReference type="Pfam" id="PF21218">
    <property type="entry name" value="Fpg-like_C"/>
    <property type="match status" value="1"/>
</dbReference>
<dbReference type="InterPro" id="IPR035937">
    <property type="entry name" value="FPG_N"/>
</dbReference>
<feature type="compositionally biased region" description="Acidic residues" evidence="12">
    <location>
        <begin position="303"/>
        <end position="313"/>
    </location>
</feature>
<dbReference type="GeneID" id="107407771"/>
<comment type="catalytic activity">
    <reaction evidence="11">
        <text>2'-deoxyribonucleotide-(2'-deoxyribose 5'-phosphate)-2'-deoxyribonucleotide-DNA = a 3'-end 2'-deoxyribonucleotide-(2,3-dehydro-2,3-deoxyribose 5'-phosphate)-DNA + a 5'-end 5'-phospho-2'-deoxyribonucleoside-DNA + H(+)</text>
        <dbReference type="Rhea" id="RHEA:66592"/>
        <dbReference type="Rhea" id="RHEA-COMP:13180"/>
        <dbReference type="Rhea" id="RHEA-COMP:16897"/>
        <dbReference type="Rhea" id="RHEA-COMP:17067"/>
        <dbReference type="ChEBI" id="CHEBI:15378"/>
        <dbReference type="ChEBI" id="CHEBI:136412"/>
        <dbReference type="ChEBI" id="CHEBI:157695"/>
        <dbReference type="ChEBI" id="CHEBI:167181"/>
        <dbReference type="EC" id="4.2.99.18"/>
    </reaction>
</comment>
<keyword evidence="7" id="KW-0234">DNA repair</keyword>
<evidence type="ECO:0000256" key="1">
    <source>
        <dbReference type="ARBA" id="ARBA00001668"/>
    </source>
</evidence>
<evidence type="ECO:0000256" key="9">
    <source>
        <dbReference type="ARBA" id="ARBA00023268"/>
    </source>
</evidence>
<dbReference type="CDD" id="cd08972">
    <property type="entry name" value="PF_Nei_N"/>
    <property type="match status" value="1"/>
</dbReference>
<feature type="domain" description="Formamidopyrimidine-DNA glycosylase catalytic" evidence="13">
    <location>
        <begin position="2"/>
        <end position="129"/>
    </location>
</feature>
<evidence type="ECO:0000313" key="15">
    <source>
        <dbReference type="RefSeq" id="XP_015870588.1"/>
    </source>
</evidence>
<dbReference type="SMART" id="SM01232">
    <property type="entry name" value="H2TH"/>
    <property type="match status" value="1"/>
</dbReference>
<evidence type="ECO:0000313" key="14">
    <source>
        <dbReference type="Proteomes" id="UP001652623"/>
    </source>
</evidence>
<keyword evidence="10" id="KW-0326">Glycosidase</keyword>
<keyword evidence="4" id="KW-0227">DNA damage</keyword>
<feature type="compositionally biased region" description="Basic and acidic residues" evidence="12">
    <location>
        <begin position="314"/>
        <end position="323"/>
    </location>
</feature>
<proteinExistence type="inferred from homology"/>
<gene>
    <name evidence="15" type="primary">LOC107407771</name>
</gene>
<feature type="compositionally biased region" description="Acidic residues" evidence="12">
    <location>
        <begin position="346"/>
        <end position="362"/>
    </location>
</feature>
<organism evidence="14 15">
    <name type="scientific">Ziziphus jujuba</name>
    <name type="common">Chinese jujube</name>
    <name type="synonym">Ziziphus sativa</name>
    <dbReference type="NCBI Taxonomy" id="326968"/>
    <lineage>
        <taxon>Eukaryota</taxon>
        <taxon>Viridiplantae</taxon>
        <taxon>Streptophyta</taxon>
        <taxon>Embryophyta</taxon>
        <taxon>Tracheophyta</taxon>
        <taxon>Spermatophyta</taxon>
        <taxon>Magnoliopsida</taxon>
        <taxon>eudicotyledons</taxon>
        <taxon>Gunneridae</taxon>
        <taxon>Pentapetalae</taxon>
        <taxon>rosids</taxon>
        <taxon>fabids</taxon>
        <taxon>Rosales</taxon>
        <taxon>Rhamnaceae</taxon>
        <taxon>Paliureae</taxon>
        <taxon>Ziziphus</taxon>
    </lineage>
</organism>
<reference evidence="15" key="2">
    <citation type="submission" date="2025-08" db="UniProtKB">
        <authorList>
            <consortium name="RefSeq"/>
        </authorList>
    </citation>
    <scope>IDENTIFICATION</scope>
    <source>
        <tissue evidence="15">Seedling</tissue>
    </source>
</reference>
<reference evidence="14" key="1">
    <citation type="submission" date="2025-05" db="UniProtKB">
        <authorList>
            <consortium name="RefSeq"/>
        </authorList>
    </citation>
    <scope>NUCLEOTIDE SEQUENCE [LARGE SCALE GENOMIC DNA]</scope>
</reference>
<dbReference type="Gene3D" id="1.10.8.50">
    <property type="match status" value="1"/>
</dbReference>
<dbReference type="AlphaFoldDB" id="A0A6P3Z1F5"/>
<dbReference type="Proteomes" id="UP001652623">
    <property type="component" value="Chromosome 1"/>
</dbReference>
<keyword evidence="14" id="KW-1185">Reference proteome</keyword>
<dbReference type="GO" id="GO:0008270">
    <property type="term" value="F:zinc ion binding"/>
    <property type="evidence" value="ECO:0007669"/>
    <property type="project" value="InterPro"/>
</dbReference>
<evidence type="ECO:0000256" key="8">
    <source>
        <dbReference type="ARBA" id="ARBA00023239"/>
    </source>
</evidence>
<dbReference type="PANTHER" id="PTHR22993">
    <property type="entry name" value="FORMAMIDOPYRIMIDINE-DNA GLYCOSYLASE"/>
    <property type="match status" value="1"/>
</dbReference>
<name>A0A6P3Z1F5_ZIZJJ</name>
<dbReference type="InterPro" id="IPR049332">
    <property type="entry name" value="Fpg-like_C"/>
</dbReference>
<evidence type="ECO:0000259" key="13">
    <source>
        <dbReference type="PROSITE" id="PS51068"/>
    </source>
</evidence>
<dbReference type="InterPro" id="IPR015886">
    <property type="entry name" value="H2TH_FPG"/>
</dbReference>
<dbReference type="PROSITE" id="PS51068">
    <property type="entry name" value="FPG_CAT"/>
    <property type="match status" value="1"/>
</dbReference>
<evidence type="ECO:0000256" key="4">
    <source>
        <dbReference type="ARBA" id="ARBA00022763"/>
    </source>
</evidence>
<dbReference type="Pfam" id="PF01149">
    <property type="entry name" value="Fapy_DNA_glyco"/>
    <property type="match status" value="1"/>
</dbReference>
<keyword evidence="8" id="KW-0456">Lyase</keyword>
<accession>A0A6P3Z1F5</accession>
<dbReference type="GO" id="GO:0003684">
    <property type="term" value="F:damaged DNA binding"/>
    <property type="evidence" value="ECO:0007669"/>
    <property type="project" value="InterPro"/>
</dbReference>
<dbReference type="SUPFAM" id="SSF46946">
    <property type="entry name" value="S13-like H2TH domain"/>
    <property type="match status" value="1"/>
</dbReference>
<dbReference type="FunFam" id="3.20.190.10:FF:000004">
    <property type="entry name" value="Putative Formamidopyrimidine-DNA glycosylase"/>
    <property type="match status" value="1"/>
</dbReference>
<evidence type="ECO:0000256" key="6">
    <source>
        <dbReference type="ARBA" id="ARBA00023125"/>
    </source>
</evidence>
<feature type="compositionally biased region" description="Basic residues" evidence="12">
    <location>
        <begin position="379"/>
        <end position="397"/>
    </location>
</feature>
<sequence>MPELPEVEVARRAIEDHCIGKTIKRSIVANDSKVIEGVSASDFEAALVGKTIVAAYRKGKNLWLQLDSPPFPSFQFGMAGAIYIKGVAVTTYKRSAVKDTDEWPSKYSKVFIQLDDGLEFSFTDKRRFAKVRLLEDPTSAPPISELGPDALLELKSVDEFVESLSKKKTAIKALLLDQSYISGIGNWVADEVLYQAKIHPLQIASSLSRESCATLHKCIKEVVHYAVQVDADSSRFPPKWMFHFRWGKKPGKVNGKKIEFITAGGRTTAFVPDLQKLSRNQAANAVSKPQKQSGRKKGHKDDSDNDDVDEPASDEDKIAESVKPKKGAKSRGQGRTFPAKRKSKESDDDDDNTEDNDGEDDEDQKKVTNNKQLKAEKTNKKKVPTGKNGKNAKKKAK</sequence>
<dbReference type="SMART" id="SM00898">
    <property type="entry name" value="Fapy_DNA_glyco"/>
    <property type="match status" value="1"/>
</dbReference>
<protein>
    <submittedName>
        <fullName evidence="15">Formamidopyrimidine-DNA glycosylase isoform X6</fullName>
    </submittedName>
</protein>
<evidence type="ECO:0000256" key="10">
    <source>
        <dbReference type="ARBA" id="ARBA00023295"/>
    </source>
</evidence>
<dbReference type="GO" id="GO:0140078">
    <property type="term" value="F:class I DNA-(apurinic or apyrimidinic site) endonuclease activity"/>
    <property type="evidence" value="ECO:0007669"/>
    <property type="project" value="UniProtKB-EC"/>
</dbReference>
<keyword evidence="6" id="KW-0238">DNA-binding</keyword>
<feature type="compositionally biased region" description="Polar residues" evidence="12">
    <location>
        <begin position="280"/>
        <end position="292"/>
    </location>
</feature>
<dbReference type="InterPro" id="IPR012319">
    <property type="entry name" value="FPG_cat"/>
</dbReference>
<dbReference type="InterPro" id="IPR010979">
    <property type="entry name" value="Ribosomal_uS13-like_H2TH"/>
</dbReference>
<dbReference type="RefSeq" id="XP_015870588.1">
    <property type="nucleotide sequence ID" value="XM_016015102.4"/>
</dbReference>
<evidence type="ECO:0000256" key="11">
    <source>
        <dbReference type="ARBA" id="ARBA00044632"/>
    </source>
</evidence>
<evidence type="ECO:0000256" key="12">
    <source>
        <dbReference type="SAM" id="MobiDB-lite"/>
    </source>
</evidence>
<evidence type="ECO:0000256" key="7">
    <source>
        <dbReference type="ARBA" id="ARBA00023204"/>
    </source>
</evidence>
<dbReference type="GO" id="GO:0005634">
    <property type="term" value="C:nucleus"/>
    <property type="evidence" value="ECO:0007669"/>
    <property type="project" value="TreeGrafter"/>
</dbReference>
<feature type="region of interest" description="Disordered" evidence="12">
    <location>
        <begin position="280"/>
        <end position="397"/>
    </location>
</feature>
<dbReference type="PANTHER" id="PTHR22993:SF9">
    <property type="entry name" value="FORMAMIDOPYRIMIDINE-DNA GLYCOSYLASE"/>
    <property type="match status" value="1"/>
</dbReference>
<dbReference type="InterPro" id="IPR020629">
    <property type="entry name" value="FPG_Glyclase"/>
</dbReference>
<comment type="catalytic activity">
    <reaction evidence="1">
        <text>Hydrolysis of DNA containing ring-opened 7-methylguanine residues, releasing 2,6-diamino-4-hydroxy-5-(N-methyl)formamidopyrimidine.</text>
        <dbReference type="EC" id="3.2.2.23"/>
    </reaction>
</comment>
<comment type="subunit">
    <text evidence="3">Monomer.</text>
</comment>
<dbReference type="Gene3D" id="3.20.190.10">
    <property type="entry name" value="MutM-like, N-terminal"/>
    <property type="match status" value="1"/>
</dbReference>
<keyword evidence="9" id="KW-0511">Multifunctional enzyme</keyword>